<dbReference type="AlphaFoldDB" id="A0A8H6M2F4"/>
<feature type="domain" description="NACHT" evidence="2">
    <location>
        <begin position="80"/>
        <end position="194"/>
    </location>
</feature>
<evidence type="ECO:0000259" key="2">
    <source>
        <dbReference type="PROSITE" id="PS50837"/>
    </source>
</evidence>
<keyword evidence="4" id="KW-1185">Reference proteome</keyword>
<dbReference type="EMBL" id="JACGCI010000061">
    <property type="protein sequence ID" value="KAF6749796.1"/>
    <property type="molecule type" value="Genomic_DNA"/>
</dbReference>
<gene>
    <name evidence="3" type="ORF">DFP72DRAFT_1073020</name>
</gene>
<sequence>MSQYFDNAHEFSIGEMTINHSSQHNHGLQSGIQKLAEHIAAGASHDSRERYPPPKCYPGTQDVILESVTSWFRHRAEGNPILWLHGPTGMGKTTVAQTIAEQIETERQLAAAFFFSRSSADRSDSSQFVASLASQMAPRIPGMLARVEQAVQRNPFIFTKAPSIQLEQLVIEPCKALNLQGLSRQLIIIDGLDECIGSADSDREHEQEIVLNLILALVTSTLPLGVLLCSRAEEWLKAAFEDEPFSKMTDLLSLGWTSKADEDIWHYFTKEFERICARPRNRDAMRSVEKPWPPLPVYRALVQRSSGQYVFAATAIRFIDDRWSVPQKQLERLMRSLSDPGEGATIFSPVDRLYLDIMRSCPNTDLMLQVLGEVICLDYTIKVSDRWDVLDALFQRTPGESCQALRGLHSVVDVDNVKWSEKLPLFHASFLDFISSPERAGPFSIDMALVHSRLLHKCIDRLELSVPPSSGIGHRNSHKYASNAWRSPHLSDAAITEDLLIRLSSFNFQLYWSSVTTTNPDRLTTLMEWVWGHGLFSVRQMEAIPHKLRVNAQTCAASFQSSYDEAIVLLLDQEALKNDDCLERMLDACFSEDLRDLGIVAAPDKGGSYYASITFMGEIPPAALCDSYIGYWSFNAAPNLVPAHILYNTLRYLEDGNEWRGRRQGHVNKDMELLPIRRVNYGVHFHVFLPAFLGFIADTKRSKHHCYVTQDRIRWIIRRMLEHPTGLSEVVLTVDKHQDVRTLEYPFAQWYASY</sequence>
<keyword evidence="1" id="KW-0677">Repeat</keyword>
<proteinExistence type="predicted"/>
<dbReference type="OrthoDB" id="2911495at2759"/>
<dbReference type="InterPro" id="IPR027417">
    <property type="entry name" value="P-loop_NTPase"/>
</dbReference>
<name>A0A8H6M2F4_9AGAR</name>
<organism evidence="3 4">
    <name type="scientific">Ephemerocybe angulata</name>
    <dbReference type="NCBI Taxonomy" id="980116"/>
    <lineage>
        <taxon>Eukaryota</taxon>
        <taxon>Fungi</taxon>
        <taxon>Dikarya</taxon>
        <taxon>Basidiomycota</taxon>
        <taxon>Agaricomycotina</taxon>
        <taxon>Agaricomycetes</taxon>
        <taxon>Agaricomycetidae</taxon>
        <taxon>Agaricales</taxon>
        <taxon>Agaricineae</taxon>
        <taxon>Psathyrellaceae</taxon>
        <taxon>Ephemerocybe</taxon>
    </lineage>
</organism>
<protein>
    <recommendedName>
        <fullName evidence="2">NACHT domain-containing protein</fullName>
    </recommendedName>
</protein>
<evidence type="ECO:0000256" key="1">
    <source>
        <dbReference type="ARBA" id="ARBA00022737"/>
    </source>
</evidence>
<dbReference type="SUPFAM" id="SSF52540">
    <property type="entry name" value="P-loop containing nucleoside triphosphate hydrolases"/>
    <property type="match status" value="2"/>
</dbReference>
<dbReference type="Proteomes" id="UP000521943">
    <property type="component" value="Unassembled WGS sequence"/>
</dbReference>
<dbReference type="Gene3D" id="3.40.50.300">
    <property type="entry name" value="P-loop containing nucleotide triphosphate hydrolases"/>
    <property type="match status" value="1"/>
</dbReference>
<dbReference type="PANTHER" id="PTHR10039:SF17">
    <property type="entry name" value="FUNGAL STAND N-TERMINAL GOODBYE DOMAIN-CONTAINING PROTEIN-RELATED"/>
    <property type="match status" value="1"/>
</dbReference>
<evidence type="ECO:0000313" key="4">
    <source>
        <dbReference type="Proteomes" id="UP000521943"/>
    </source>
</evidence>
<dbReference type="InterPro" id="IPR056884">
    <property type="entry name" value="NPHP3-like_N"/>
</dbReference>
<comment type="caution">
    <text evidence="3">The sequence shown here is derived from an EMBL/GenBank/DDBJ whole genome shotgun (WGS) entry which is preliminary data.</text>
</comment>
<reference evidence="3 4" key="1">
    <citation type="submission" date="2020-07" db="EMBL/GenBank/DDBJ databases">
        <title>Comparative genomics of pyrophilous fungi reveals a link between fire events and developmental genes.</title>
        <authorList>
            <consortium name="DOE Joint Genome Institute"/>
            <person name="Steindorff A.S."/>
            <person name="Carver A."/>
            <person name="Calhoun S."/>
            <person name="Stillman K."/>
            <person name="Liu H."/>
            <person name="Lipzen A."/>
            <person name="Pangilinan J."/>
            <person name="Labutti K."/>
            <person name="Bruns T.D."/>
            <person name="Grigoriev I.V."/>
        </authorList>
    </citation>
    <scope>NUCLEOTIDE SEQUENCE [LARGE SCALE GENOMIC DNA]</scope>
    <source>
        <strain evidence="3 4">CBS 144469</strain>
    </source>
</reference>
<dbReference type="InterPro" id="IPR007111">
    <property type="entry name" value="NACHT_NTPase"/>
</dbReference>
<evidence type="ECO:0000313" key="3">
    <source>
        <dbReference type="EMBL" id="KAF6749796.1"/>
    </source>
</evidence>
<dbReference type="Pfam" id="PF24883">
    <property type="entry name" value="NPHP3_N"/>
    <property type="match status" value="1"/>
</dbReference>
<accession>A0A8H6M2F4</accession>
<dbReference type="PROSITE" id="PS50837">
    <property type="entry name" value="NACHT"/>
    <property type="match status" value="1"/>
</dbReference>
<dbReference type="PANTHER" id="PTHR10039">
    <property type="entry name" value="AMELOGENIN"/>
    <property type="match status" value="1"/>
</dbReference>